<evidence type="ECO:0000313" key="5">
    <source>
        <dbReference type="Proteomes" id="UP000601435"/>
    </source>
</evidence>
<dbReference type="AlphaFoldDB" id="A0A812SJH7"/>
<comment type="cofactor">
    <cofactor evidence="1">
        <name>Mg(2+)</name>
        <dbReference type="ChEBI" id="CHEBI:18420"/>
    </cofactor>
</comment>
<dbReference type="InterPro" id="IPR036457">
    <property type="entry name" value="PPM-type-like_dom_sf"/>
</dbReference>
<protein>
    <recommendedName>
        <fullName evidence="1">Protein phosphatase</fullName>
        <ecNumber evidence="1">3.1.3.16</ecNumber>
    </recommendedName>
</protein>
<dbReference type="Gene3D" id="3.60.40.10">
    <property type="entry name" value="PPM-type phosphatase domain"/>
    <property type="match status" value="1"/>
</dbReference>
<accession>A0A812SJH7</accession>
<dbReference type="SMART" id="SM00332">
    <property type="entry name" value="PP2Cc"/>
    <property type="match status" value="1"/>
</dbReference>
<feature type="region of interest" description="Disordered" evidence="2">
    <location>
        <begin position="21"/>
        <end position="47"/>
    </location>
</feature>
<dbReference type="PANTHER" id="PTHR12320:SF1">
    <property type="entry name" value="PROTEIN PHOSPHATASE PTC7 HOMOLOG"/>
    <property type="match status" value="1"/>
</dbReference>
<comment type="catalytic activity">
    <reaction evidence="1">
        <text>O-phospho-L-seryl-[protein] + H2O = L-seryl-[protein] + phosphate</text>
        <dbReference type="Rhea" id="RHEA:20629"/>
        <dbReference type="Rhea" id="RHEA-COMP:9863"/>
        <dbReference type="Rhea" id="RHEA-COMP:11604"/>
        <dbReference type="ChEBI" id="CHEBI:15377"/>
        <dbReference type="ChEBI" id="CHEBI:29999"/>
        <dbReference type="ChEBI" id="CHEBI:43474"/>
        <dbReference type="ChEBI" id="CHEBI:83421"/>
        <dbReference type="EC" id="3.1.3.16"/>
    </reaction>
</comment>
<sequence>MAALRSIAPSAYRRDALADAIKSKQTRPSSIGPCARSSAHSGERRRSAAKAFLQSMIDSCTVKDSRVVDFDDIGPPAQSCGSSDWGGSRCGTSSPKPSYPMTESMKVGFFLGNEAFPTKVHMPQRILEQKWAEGFEAASAAKQHPFKEQQQYIYADAVCCAQKWLGVCDGVSGVQKMGIAPDLLPRELLAQCQKVMSSSPDMHMNGENGSWVLSVLKKAFAGTSSLGATTVLLAGIEDCQRLAVVTLGDCAMILLRPTSGDNLRSTFRSQRVMMGEKTPAQVLRLPHQVTGEQKELVEDFRLDTVQIKHGDVLVLGSDGLFDNLSDEAITNIVQRHCTQCSFDEQGHASARSRSRPLVQQLPVLYKGRPVPSVLQLQQAAASLVDAAIQNVILVADQPAAMPLVARGNPDDTTAIVAVVVEEGRNTDSDSEIELHDVYPDAEAMLNKVACPDQRVCSAGIWPVCCYAAAIDRDDNEDSEAEVSSDHPDTEHGQAWYCS</sequence>
<dbReference type="InterPro" id="IPR001932">
    <property type="entry name" value="PPM-type_phosphatase-like_dom"/>
</dbReference>
<keyword evidence="1" id="KW-0479">Metal-binding</keyword>
<comment type="catalytic activity">
    <reaction evidence="1">
        <text>O-phospho-L-threonyl-[protein] + H2O = L-threonyl-[protein] + phosphate</text>
        <dbReference type="Rhea" id="RHEA:47004"/>
        <dbReference type="Rhea" id="RHEA-COMP:11060"/>
        <dbReference type="Rhea" id="RHEA-COMP:11605"/>
        <dbReference type="ChEBI" id="CHEBI:15377"/>
        <dbReference type="ChEBI" id="CHEBI:30013"/>
        <dbReference type="ChEBI" id="CHEBI:43474"/>
        <dbReference type="ChEBI" id="CHEBI:61977"/>
        <dbReference type="EC" id="3.1.3.16"/>
    </reaction>
</comment>
<feature type="region of interest" description="Disordered" evidence="2">
    <location>
        <begin position="78"/>
        <end position="97"/>
    </location>
</feature>
<dbReference type="SUPFAM" id="SSF81606">
    <property type="entry name" value="PP2C-like"/>
    <property type="match status" value="1"/>
</dbReference>
<keyword evidence="1" id="KW-0904">Protein phosphatase</keyword>
<name>A0A812SJH7_9DINO</name>
<evidence type="ECO:0000259" key="3">
    <source>
        <dbReference type="PROSITE" id="PS51746"/>
    </source>
</evidence>
<comment type="caution">
    <text evidence="4">The sequence shown here is derived from an EMBL/GenBank/DDBJ whole genome shotgun (WGS) entry which is preliminary data.</text>
</comment>
<keyword evidence="1" id="KW-0378">Hydrolase</keyword>
<feature type="region of interest" description="Disordered" evidence="2">
    <location>
        <begin position="476"/>
        <end position="498"/>
    </location>
</feature>
<dbReference type="EMBL" id="CAJNJA010021919">
    <property type="protein sequence ID" value="CAE7484061.1"/>
    <property type="molecule type" value="Genomic_DNA"/>
</dbReference>
<feature type="domain" description="PPM-type phosphatase" evidence="3">
    <location>
        <begin position="136"/>
        <end position="419"/>
    </location>
</feature>
<dbReference type="GO" id="GO:0046872">
    <property type="term" value="F:metal ion binding"/>
    <property type="evidence" value="ECO:0007669"/>
    <property type="project" value="UniProtKB-UniRule"/>
</dbReference>
<dbReference type="EC" id="3.1.3.16" evidence="1"/>
<gene>
    <name evidence="4" type="ORF">SNEC2469_LOCUS13729</name>
</gene>
<reference evidence="4" key="1">
    <citation type="submission" date="2021-02" db="EMBL/GenBank/DDBJ databases">
        <authorList>
            <person name="Dougan E. K."/>
            <person name="Rhodes N."/>
            <person name="Thang M."/>
            <person name="Chan C."/>
        </authorList>
    </citation>
    <scope>NUCLEOTIDE SEQUENCE</scope>
</reference>
<dbReference type="GO" id="GO:0004722">
    <property type="term" value="F:protein serine/threonine phosphatase activity"/>
    <property type="evidence" value="ECO:0007669"/>
    <property type="project" value="UniProtKB-EC"/>
</dbReference>
<dbReference type="Proteomes" id="UP000601435">
    <property type="component" value="Unassembled WGS sequence"/>
</dbReference>
<keyword evidence="1" id="KW-0464">Manganese</keyword>
<proteinExistence type="inferred from homology"/>
<evidence type="ECO:0000313" key="4">
    <source>
        <dbReference type="EMBL" id="CAE7484061.1"/>
    </source>
</evidence>
<dbReference type="PROSITE" id="PS51746">
    <property type="entry name" value="PPM_2"/>
    <property type="match status" value="1"/>
</dbReference>
<comment type="cofactor">
    <cofactor evidence="1">
        <name>Mn(2+)</name>
        <dbReference type="ChEBI" id="CHEBI:29035"/>
    </cofactor>
</comment>
<keyword evidence="5" id="KW-1185">Reference proteome</keyword>
<organism evidence="4 5">
    <name type="scientific">Symbiodinium necroappetens</name>
    <dbReference type="NCBI Taxonomy" id="1628268"/>
    <lineage>
        <taxon>Eukaryota</taxon>
        <taxon>Sar</taxon>
        <taxon>Alveolata</taxon>
        <taxon>Dinophyceae</taxon>
        <taxon>Suessiales</taxon>
        <taxon>Symbiodiniaceae</taxon>
        <taxon>Symbiodinium</taxon>
    </lineage>
</organism>
<dbReference type="OrthoDB" id="60843at2759"/>
<comment type="similarity">
    <text evidence="1">Belongs to the PP2C family.</text>
</comment>
<keyword evidence="1" id="KW-0460">Magnesium</keyword>
<evidence type="ECO:0000256" key="2">
    <source>
        <dbReference type="SAM" id="MobiDB-lite"/>
    </source>
</evidence>
<dbReference type="InterPro" id="IPR039123">
    <property type="entry name" value="PPTC7"/>
</dbReference>
<dbReference type="PANTHER" id="PTHR12320">
    <property type="entry name" value="PROTEIN PHOSPHATASE 2C"/>
    <property type="match status" value="1"/>
</dbReference>
<evidence type="ECO:0000256" key="1">
    <source>
        <dbReference type="RuleBase" id="RU366020"/>
    </source>
</evidence>